<dbReference type="GO" id="GO:0006139">
    <property type="term" value="P:nucleobase-containing compound metabolic process"/>
    <property type="evidence" value="ECO:0007669"/>
    <property type="project" value="InterPro"/>
</dbReference>
<evidence type="ECO:0000259" key="1">
    <source>
        <dbReference type="SMART" id="SM00491"/>
    </source>
</evidence>
<dbReference type="SUPFAM" id="SSF52540">
    <property type="entry name" value="P-loop containing nucleoside triphosphate hydrolases"/>
    <property type="match status" value="1"/>
</dbReference>
<sequence>KKDGLAYLKTKLGLDESAELILGSPFDYANQVRLYLTRKMPEPNDKEAFEPVASEKILKYLKQTQDRAFVLFTSYDLMNRIYERLNPVLETMGLITYKQGKDLSRHQMLEQFKNQSDTLGMGSVIFGADSFWQGVDVPGPALENVIITKLPFPVPTSPLVEAKIEQMERTGIDSFINYFIPEAVIRLRQGFGRLIRTRTDKGIVVILDNRIITRQYGRFFLESLPECEIIIEE</sequence>
<dbReference type="GO" id="GO:0016818">
    <property type="term" value="F:hydrolase activity, acting on acid anhydrides, in phosphorus-containing anhydrides"/>
    <property type="evidence" value="ECO:0007669"/>
    <property type="project" value="InterPro"/>
</dbReference>
<dbReference type="Pfam" id="PF13307">
    <property type="entry name" value="Helicase_C_2"/>
    <property type="match status" value="1"/>
</dbReference>
<dbReference type="InterPro" id="IPR045028">
    <property type="entry name" value="DinG/Rad3-like"/>
</dbReference>
<dbReference type="PANTHER" id="PTHR11472:SF34">
    <property type="entry name" value="REGULATOR OF TELOMERE ELONGATION HELICASE 1"/>
    <property type="match status" value="1"/>
</dbReference>
<dbReference type="GO" id="GO:0003676">
    <property type="term" value="F:nucleic acid binding"/>
    <property type="evidence" value="ECO:0007669"/>
    <property type="project" value="InterPro"/>
</dbReference>
<dbReference type="InterPro" id="IPR027417">
    <property type="entry name" value="P-loop_NTPase"/>
</dbReference>
<protein>
    <recommendedName>
        <fullName evidence="1">ATP-dependent helicase C-terminal domain-containing protein</fullName>
    </recommendedName>
</protein>
<dbReference type="Gene3D" id="3.40.50.300">
    <property type="entry name" value="P-loop containing nucleotide triphosphate hydrolases"/>
    <property type="match status" value="1"/>
</dbReference>
<evidence type="ECO:0000313" key="2">
    <source>
        <dbReference type="EMBL" id="GAI28824.1"/>
    </source>
</evidence>
<dbReference type="InterPro" id="IPR006555">
    <property type="entry name" value="ATP-dep_Helicase_C"/>
</dbReference>
<dbReference type="EMBL" id="BARV01023209">
    <property type="protein sequence ID" value="GAI28824.1"/>
    <property type="molecule type" value="Genomic_DNA"/>
</dbReference>
<comment type="caution">
    <text evidence="2">The sequence shown here is derived from an EMBL/GenBank/DDBJ whole genome shotgun (WGS) entry which is preliminary data.</text>
</comment>
<dbReference type="PANTHER" id="PTHR11472">
    <property type="entry name" value="DNA REPAIR DEAD HELICASE RAD3/XP-D SUBFAMILY MEMBER"/>
    <property type="match status" value="1"/>
</dbReference>
<dbReference type="SMART" id="SM00491">
    <property type="entry name" value="HELICc2"/>
    <property type="match status" value="1"/>
</dbReference>
<gene>
    <name evidence="2" type="ORF">S06H3_38120</name>
</gene>
<name>X1PD44_9ZZZZ</name>
<dbReference type="GO" id="GO:0003678">
    <property type="term" value="F:DNA helicase activity"/>
    <property type="evidence" value="ECO:0007669"/>
    <property type="project" value="TreeGrafter"/>
</dbReference>
<organism evidence="2">
    <name type="scientific">marine sediment metagenome</name>
    <dbReference type="NCBI Taxonomy" id="412755"/>
    <lineage>
        <taxon>unclassified sequences</taxon>
        <taxon>metagenomes</taxon>
        <taxon>ecological metagenomes</taxon>
    </lineage>
</organism>
<reference evidence="2" key="1">
    <citation type="journal article" date="2014" name="Front. Microbiol.">
        <title>High frequency of phylogenetically diverse reductive dehalogenase-homologous genes in deep subseafloor sedimentary metagenomes.</title>
        <authorList>
            <person name="Kawai M."/>
            <person name="Futagami T."/>
            <person name="Toyoda A."/>
            <person name="Takaki Y."/>
            <person name="Nishi S."/>
            <person name="Hori S."/>
            <person name="Arai W."/>
            <person name="Tsubouchi T."/>
            <person name="Morono Y."/>
            <person name="Uchiyama I."/>
            <person name="Ito T."/>
            <person name="Fujiyama A."/>
            <person name="Inagaki F."/>
            <person name="Takami H."/>
        </authorList>
    </citation>
    <scope>NUCLEOTIDE SEQUENCE</scope>
    <source>
        <strain evidence="2">Expedition CK06-06</strain>
    </source>
</reference>
<feature type="domain" description="ATP-dependent helicase C-terminal" evidence="1">
    <location>
        <begin position="82"/>
        <end position="213"/>
    </location>
</feature>
<dbReference type="GO" id="GO:0005524">
    <property type="term" value="F:ATP binding"/>
    <property type="evidence" value="ECO:0007669"/>
    <property type="project" value="InterPro"/>
</dbReference>
<dbReference type="AlphaFoldDB" id="X1PD44"/>
<accession>X1PD44</accession>
<feature type="non-terminal residue" evidence="2">
    <location>
        <position position="1"/>
    </location>
</feature>
<proteinExistence type="predicted"/>